<dbReference type="RefSeq" id="WP_273016212.1">
    <property type="nucleotide sequence ID" value="NZ_CALBIY010000041.1"/>
</dbReference>
<name>A0A358DYY3_9ALTE</name>
<organism evidence="1 2">
    <name type="scientific">Alteromonas australica</name>
    <dbReference type="NCBI Taxonomy" id="589873"/>
    <lineage>
        <taxon>Bacteria</taxon>
        <taxon>Pseudomonadati</taxon>
        <taxon>Pseudomonadota</taxon>
        <taxon>Gammaproteobacteria</taxon>
        <taxon>Alteromonadales</taxon>
        <taxon>Alteromonadaceae</taxon>
        <taxon>Alteromonas/Salinimonas group</taxon>
        <taxon>Alteromonas</taxon>
    </lineage>
</organism>
<gene>
    <name evidence="1" type="ORF">DEB45_09520</name>
</gene>
<reference evidence="1 2" key="1">
    <citation type="journal article" date="2018" name="Nat. Biotechnol.">
        <title>A standardized bacterial taxonomy based on genome phylogeny substantially revises the tree of life.</title>
        <authorList>
            <person name="Parks D.H."/>
            <person name="Chuvochina M."/>
            <person name="Waite D.W."/>
            <person name="Rinke C."/>
            <person name="Skarshewski A."/>
            <person name="Chaumeil P.A."/>
            <person name="Hugenholtz P."/>
        </authorList>
    </citation>
    <scope>NUCLEOTIDE SEQUENCE [LARGE SCALE GENOMIC DNA]</scope>
    <source>
        <strain evidence="1">UBA11621</strain>
    </source>
</reference>
<dbReference type="AlphaFoldDB" id="A0A358DYY3"/>
<accession>A0A358DYY3</accession>
<comment type="caution">
    <text evidence="1">The sequence shown here is derived from an EMBL/GenBank/DDBJ whole genome shotgun (WGS) entry which is preliminary data.</text>
</comment>
<evidence type="ECO:0000313" key="1">
    <source>
        <dbReference type="EMBL" id="HBU51489.1"/>
    </source>
</evidence>
<protein>
    <submittedName>
        <fullName evidence="1">Uncharacterized protein</fullName>
    </submittedName>
</protein>
<dbReference type="EMBL" id="DONK01000137">
    <property type="protein sequence ID" value="HBU51489.1"/>
    <property type="molecule type" value="Genomic_DNA"/>
</dbReference>
<proteinExistence type="predicted"/>
<evidence type="ECO:0000313" key="2">
    <source>
        <dbReference type="Proteomes" id="UP000264779"/>
    </source>
</evidence>
<dbReference type="Proteomes" id="UP000264779">
    <property type="component" value="Unassembled WGS sequence"/>
</dbReference>
<sequence>MEYGLSNHLHKPALLVLFEVQEWGLIGLFYTFSLMSGGWWWLSFLIGPVVSITYFRRQERGNLEHLQVAVGLKEIKGYPPFTAKEFEE</sequence>